<dbReference type="AlphaFoldDB" id="A0AAN5I9S4"/>
<reference evidence="3" key="1">
    <citation type="submission" date="2022-10" db="EMBL/GenBank/DDBJ databases">
        <title>Genome assembly of Pristionchus species.</title>
        <authorList>
            <person name="Yoshida K."/>
            <person name="Sommer R.J."/>
        </authorList>
    </citation>
    <scope>NUCLEOTIDE SEQUENCE [LARGE SCALE GENOMIC DNA]</scope>
    <source>
        <strain evidence="3">RS5460</strain>
    </source>
</reference>
<feature type="non-terminal residue" evidence="2">
    <location>
        <position position="169"/>
    </location>
</feature>
<dbReference type="EMBL" id="BTRK01000006">
    <property type="protein sequence ID" value="GMR56714.1"/>
    <property type="molecule type" value="Genomic_DNA"/>
</dbReference>
<feature type="region of interest" description="Disordered" evidence="1">
    <location>
        <begin position="1"/>
        <end position="71"/>
    </location>
</feature>
<feature type="non-terminal residue" evidence="2">
    <location>
        <position position="1"/>
    </location>
</feature>
<comment type="caution">
    <text evidence="2">The sequence shown here is derived from an EMBL/GenBank/DDBJ whole genome shotgun (WGS) entry which is preliminary data.</text>
</comment>
<sequence length="169" mass="17745">LPLFVLSAPADLGNAVPETPVAENEEAPTIIEGSGEESDATESEAKKDEEAANTETDPAIPEESAPANDAPVAATLIKTGAEATMKEVNVRFALTSDFNGDGTGRKRYTVKITNQSTDRILCGVTFTAKKTSQLAQLIENADGSISTEPLQLAPGKTANQFTYTSIGRT</sequence>
<proteinExistence type="predicted"/>
<organism evidence="2 3">
    <name type="scientific">Pristionchus mayeri</name>
    <dbReference type="NCBI Taxonomy" id="1317129"/>
    <lineage>
        <taxon>Eukaryota</taxon>
        <taxon>Metazoa</taxon>
        <taxon>Ecdysozoa</taxon>
        <taxon>Nematoda</taxon>
        <taxon>Chromadorea</taxon>
        <taxon>Rhabditida</taxon>
        <taxon>Rhabditina</taxon>
        <taxon>Diplogasteromorpha</taxon>
        <taxon>Diplogasteroidea</taxon>
        <taxon>Neodiplogasteridae</taxon>
        <taxon>Pristionchus</taxon>
    </lineage>
</organism>
<gene>
    <name evidence="2" type="ORF">PMAYCL1PPCAC_26909</name>
</gene>
<dbReference type="Proteomes" id="UP001328107">
    <property type="component" value="Unassembled WGS sequence"/>
</dbReference>
<protein>
    <submittedName>
        <fullName evidence="2">Uncharacterized protein</fullName>
    </submittedName>
</protein>
<evidence type="ECO:0000313" key="3">
    <source>
        <dbReference type="Proteomes" id="UP001328107"/>
    </source>
</evidence>
<keyword evidence="3" id="KW-1185">Reference proteome</keyword>
<evidence type="ECO:0000256" key="1">
    <source>
        <dbReference type="SAM" id="MobiDB-lite"/>
    </source>
</evidence>
<name>A0AAN5I9S4_9BILA</name>
<accession>A0AAN5I9S4</accession>
<evidence type="ECO:0000313" key="2">
    <source>
        <dbReference type="EMBL" id="GMR56714.1"/>
    </source>
</evidence>